<reference evidence="6" key="1">
    <citation type="submission" date="2024-05" db="EMBL/GenBank/DDBJ databases">
        <title>Campylobacter coli isolated from environmental waters in Slovenia.</title>
        <authorList>
            <person name="Zautner A.E."/>
            <person name="Bunk B."/>
            <person name="Riedel T."/>
            <person name="Sproeer C."/>
        </authorList>
    </citation>
    <scope>NUCLEOTIDE SEQUENCE</scope>
    <source>
        <strain evidence="6">CCS1377</strain>
    </source>
</reference>
<dbReference type="Gene3D" id="3.40.50.1100">
    <property type="match status" value="2"/>
</dbReference>
<name>A0AAU7EB03_9BACT</name>
<evidence type="ECO:0000256" key="3">
    <source>
        <dbReference type="ARBA" id="ARBA00022898"/>
    </source>
</evidence>
<keyword evidence="3 5" id="KW-0663">Pyridoxal phosphate</keyword>
<evidence type="ECO:0000256" key="4">
    <source>
        <dbReference type="PIRSR" id="PIRSR006278-1"/>
    </source>
</evidence>
<protein>
    <submittedName>
        <fullName evidence="6">1-aminocyclopropane-1-carboxylate deaminase/D-cysteine desulfhydrase</fullName>
    </submittedName>
</protein>
<evidence type="ECO:0000256" key="1">
    <source>
        <dbReference type="ARBA" id="ARBA00001933"/>
    </source>
</evidence>
<comment type="similarity">
    <text evidence="2">Belongs to the ACC deaminase/D-cysteine desulfhydrase family.</text>
</comment>
<dbReference type="PANTHER" id="PTHR43780:SF2">
    <property type="entry name" value="1-AMINOCYCLOPROPANE-1-CARBOXYLATE DEAMINASE-RELATED"/>
    <property type="match status" value="1"/>
</dbReference>
<sequence>MKNLFLTKSPIQKITFKGFEFYIKRDDLLGQINGNKARKLAFYLHQNYPKNQRFISFGGLQSNALEALSIFTKLKGYKLIYFCEKIPQFLKQNPCGNYALALNNGVVFKENLQAKNLKEFALSFCKENDVFIEQGVANLNAEFGLKELAKELEIQSKKLQIDFDIFLPSGTGTSAAFLAKNSNFDIYTCACVGDSEYLKKQILNILPNFDFKNLHILNSVKKYYFAKPYLEFYELYKQIKIECNIEFDLLYDMLGLNIALNHNFSKPLLYIHQGGINGNASMFERYKRLF</sequence>
<evidence type="ECO:0000256" key="5">
    <source>
        <dbReference type="PIRSR" id="PIRSR006278-2"/>
    </source>
</evidence>
<dbReference type="SUPFAM" id="SSF53686">
    <property type="entry name" value="Tryptophan synthase beta subunit-like PLP-dependent enzymes"/>
    <property type="match status" value="1"/>
</dbReference>
<comment type="cofactor">
    <cofactor evidence="1">
        <name>pyridoxal 5'-phosphate</name>
        <dbReference type="ChEBI" id="CHEBI:597326"/>
    </cofactor>
</comment>
<organism evidence="6">
    <name type="scientific">Campylobacter sp. CCS1377</name>
    <dbReference type="NCBI Taxonomy" id="3158229"/>
    <lineage>
        <taxon>Bacteria</taxon>
        <taxon>Pseudomonadati</taxon>
        <taxon>Campylobacterota</taxon>
        <taxon>Epsilonproteobacteria</taxon>
        <taxon>Campylobacterales</taxon>
        <taxon>Campylobacteraceae</taxon>
        <taxon>Campylobacter</taxon>
    </lineage>
</organism>
<accession>A0AAU7EB03</accession>
<dbReference type="InterPro" id="IPR027278">
    <property type="entry name" value="ACCD_DCysDesulf"/>
</dbReference>
<dbReference type="RefSeq" id="WP_348519112.1">
    <property type="nucleotide sequence ID" value="NZ_CP155620.1"/>
</dbReference>
<proteinExistence type="inferred from homology"/>
<evidence type="ECO:0000313" key="6">
    <source>
        <dbReference type="EMBL" id="XBJ30108.1"/>
    </source>
</evidence>
<dbReference type="PANTHER" id="PTHR43780">
    <property type="entry name" value="1-AMINOCYCLOPROPANE-1-CARBOXYLATE DEAMINASE-RELATED"/>
    <property type="match status" value="1"/>
</dbReference>
<dbReference type="AlphaFoldDB" id="A0AAU7EB03"/>
<evidence type="ECO:0000256" key="2">
    <source>
        <dbReference type="ARBA" id="ARBA00008639"/>
    </source>
</evidence>
<feature type="active site" description="Nucleophile" evidence="4">
    <location>
        <position position="62"/>
    </location>
</feature>
<feature type="modified residue" description="N6-(pyridoxal phosphate)lysine" evidence="5">
    <location>
        <position position="36"/>
    </location>
</feature>
<dbReference type="EMBL" id="CP155620">
    <property type="protein sequence ID" value="XBJ30108.1"/>
    <property type="molecule type" value="Genomic_DNA"/>
</dbReference>
<dbReference type="InterPro" id="IPR036052">
    <property type="entry name" value="TrpB-like_PALP_sf"/>
</dbReference>
<gene>
    <name evidence="6" type="ORF">AAH949_04590</name>
</gene>
<dbReference type="GO" id="GO:0019148">
    <property type="term" value="F:D-cysteine desulfhydrase activity"/>
    <property type="evidence" value="ECO:0007669"/>
    <property type="project" value="TreeGrafter"/>
</dbReference>